<evidence type="ECO:0000313" key="2">
    <source>
        <dbReference type="Proteomes" id="UP000433577"/>
    </source>
</evidence>
<dbReference type="AlphaFoldDB" id="A0A7Z2JIM4"/>
<sequence>MPCLLTNSGTPSSNSACVAPIYVLLASQESSFVTGDVYGVTGGRHLPWLGGLRSRPRQRRAICSDKGEHTRAGELTLRKFELAAGIPASPTRGEHVGTDPTESLACARTCIRTRHG</sequence>
<keyword evidence="2" id="KW-1185">Reference proteome</keyword>
<organism evidence="1 2">
    <name type="scientific">Paraburkholderia acidisoli</name>
    <dbReference type="NCBI Taxonomy" id="2571748"/>
    <lineage>
        <taxon>Bacteria</taxon>
        <taxon>Pseudomonadati</taxon>
        <taxon>Pseudomonadota</taxon>
        <taxon>Betaproteobacteria</taxon>
        <taxon>Burkholderiales</taxon>
        <taxon>Burkholderiaceae</taxon>
        <taxon>Paraburkholderia</taxon>
    </lineage>
</organism>
<accession>A0A7Z2JIM4</accession>
<keyword evidence="1" id="KW-0614">Plasmid</keyword>
<proteinExistence type="predicted"/>
<geneLocation type="plasmid" evidence="1 2">
    <name>p1</name>
</geneLocation>
<name>A0A7Z2JIM4_9BURK</name>
<protein>
    <submittedName>
        <fullName evidence="1">Uncharacterized protein</fullName>
    </submittedName>
</protein>
<dbReference type="KEGG" id="pacs:FAZ98_35095"/>
<dbReference type="EMBL" id="CP046917">
    <property type="protein sequence ID" value="QGZ67057.1"/>
    <property type="molecule type" value="Genomic_DNA"/>
</dbReference>
<evidence type="ECO:0000313" key="1">
    <source>
        <dbReference type="EMBL" id="QGZ67057.1"/>
    </source>
</evidence>
<gene>
    <name evidence="1" type="ORF">FAZ98_35095</name>
</gene>
<reference evidence="1 2" key="1">
    <citation type="submission" date="2019-12" db="EMBL/GenBank/DDBJ databases">
        <title>Paraburkholderia acidiphila 7Q-K02 sp. nov and Paraburkholderia acidisoli DHF22 sp. nov., two strains isolated from forest soil.</title>
        <authorList>
            <person name="Gao Z."/>
            <person name="Qiu L."/>
        </authorList>
    </citation>
    <scope>NUCLEOTIDE SEQUENCE [LARGE SCALE GENOMIC DNA]</scope>
    <source>
        <strain evidence="1 2">DHF22</strain>
        <plasmid evidence="1 2">p1</plasmid>
    </source>
</reference>
<dbReference type="Proteomes" id="UP000433577">
    <property type="component" value="Plasmid p1"/>
</dbReference>